<evidence type="ECO:0000256" key="5">
    <source>
        <dbReference type="ARBA" id="ARBA00022777"/>
    </source>
</evidence>
<name>A2DGW7_TRIV3</name>
<keyword evidence="5 10" id="KW-0418">Kinase</keyword>
<evidence type="ECO:0000256" key="2">
    <source>
        <dbReference type="ARBA" id="ARBA00022527"/>
    </source>
</evidence>
<dbReference type="PANTHER" id="PTHR44899">
    <property type="entry name" value="CAMK FAMILY PROTEIN KINASE"/>
    <property type="match status" value="1"/>
</dbReference>
<dbReference type="Proteomes" id="UP000001542">
    <property type="component" value="Unassembled WGS sequence"/>
</dbReference>
<sequence>MEAMCYIIEETLNKKPGSSVYLVNNKDDKDEKFIVKKYNKDLLTKEETERLQKEMKILVKLKCSNIIRYYQYKQSPGHVSVLMEYANNGTLEDFLENRRENNVRMKTDNIIDIFTQLCIGMKYLHDRKIVHRNLIPSVIFLTSQNIVKIGGLESFKPLENTDSLISSLILPEEDNLDYIAPEIQRGEKYTAKSDIWSLGCLLYEMCSLKKVNLLNCDLTRAPKIGSSFPKELSDLVEAMVNSNPEKRPSINEILNKDIIRLKVEQILGSTLAEYEFQHSVFHGMQAGDGKNTQQNLLERSDSIPIKNRKGDEIVLAGKSLRCSKAHDGKEFSYISQFIKNVHGEEKYLFLLETARKISTGAMIDFDSNNLNYSEKCTLDLLLQTLQ</sequence>
<evidence type="ECO:0000313" key="10">
    <source>
        <dbReference type="EMBL" id="EAY20277.1"/>
    </source>
</evidence>
<comment type="catalytic activity">
    <reaction evidence="7">
        <text>L-threonyl-[protein] + ATP = O-phospho-L-threonyl-[protein] + ADP + H(+)</text>
        <dbReference type="Rhea" id="RHEA:46608"/>
        <dbReference type="Rhea" id="RHEA-COMP:11060"/>
        <dbReference type="Rhea" id="RHEA-COMP:11605"/>
        <dbReference type="ChEBI" id="CHEBI:15378"/>
        <dbReference type="ChEBI" id="CHEBI:30013"/>
        <dbReference type="ChEBI" id="CHEBI:30616"/>
        <dbReference type="ChEBI" id="CHEBI:61977"/>
        <dbReference type="ChEBI" id="CHEBI:456216"/>
        <dbReference type="EC" id="2.7.11.1"/>
    </reaction>
</comment>
<dbReference type="Pfam" id="PF00069">
    <property type="entry name" value="Pkinase"/>
    <property type="match status" value="1"/>
</dbReference>
<keyword evidence="4" id="KW-0547">Nucleotide-binding</keyword>
<dbReference type="Gene3D" id="1.10.510.10">
    <property type="entry name" value="Transferase(Phosphotransferase) domain 1"/>
    <property type="match status" value="1"/>
</dbReference>
<evidence type="ECO:0000256" key="1">
    <source>
        <dbReference type="ARBA" id="ARBA00012513"/>
    </source>
</evidence>
<evidence type="ECO:0000256" key="8">
    <source>
        <dbReference type="ARBA" id="ARBA00048679"/>
    </source>
</evidence>
<keyword evidence="3" id="KW-0808">Transferase</keyword>
<reference evidence="10" key="1">
    <citation type="submission" date="2006-10" db="EMBL/GenBank/DDBJ databases">
        <authorList>
            <person name="Amadeo P."/>
            <person name="Zhao Q."/>
            <person name="Wortman J."/>
            <person name="Fraser-Liggett C."/>
            <person name="Carlton J."/>
        </authorList>
    </citation>
    <scope>NUCLEOTIDE SEQUENCE</scope>
    <source>
        <strain evidence="10">G3</strain>
    </source>
</reference>
<dbReference type="GO" id="GO:0005634">
    <property type="term" value="C:nucleus"/>
    <property type="evidence" value="ECO:0000318"/>
    <property type="project" value="GO_Central"/>
</dbReference>
<evidence type="ECO:0000256" key="4">
    <source>
        <dbReference type="ARBA" id="ARBA00022741"/>
    </source>
</evidence>
<dbReference type="AlphaFoldDB" id="A2DGW7"/>
<dbReference type="InterPro" id="IPR051131">
    <property type="entry name" value="NEK_Ser/Thr_kinase_NIMA"/>
</dbReference>
<dbReference type="GO" id="GO:0005524">
    <property type="term" value="F:ATP binding"/>
    <property type="evidence" value="ECO:0007669"/>
    <property type="project" value="UniProtKB-KW"/>
</dbReference>
<protein>
    <recommendedName>
        <fullName evidence="1">non-specific serine/threonine protein kinase</fullName>
        <ecNumber evidence="1">2.7.11.1</ecNumber>
    </recommendedName>
</protein>
<dbReference type="SUPFAM" id="SSF56112">
    <property type="entry name" value="Protein kinase-like (PK-like)"/>
    <property type="match status" value="1"/>
</dbReference>
<proteinExistence type="predicted"/>
<dbReference type="STRING" id="5722.A2DGW7"/>
<dbReference type="VEuPathDB" id="TrichDB:TVAG_192530"/>
<reference evidence="10" key="2">
    <citation type="journal article" date="2007" name="Science">
        <title>Draft genome sequence of the sexually transmitted pathogen Trichomonas vaginalis.</title>
        <authorList>
            <person name="Carlton J.M."/>
            <person name="Hirt R.P."/>
            <person name="Silva J.C."/>
            <person name="Delcher A.L."/>
            <person name="Schatz M."/>
            <person name="Zhao Q."/>
            <person name="Wortman J.R."/>
            <person name="Bidwell S.L."/>
            <person name="Alsmark U.C.M."/>
            <person name="Besteiro S."/>
            <person name="Sicheritz-Ponten T."/>
            <person name="Noel C.J."/>
            <person name="Dacks J.B."/>
            <person name="Foster P.G."/>
            <person name="Simillion C."/>
            <person name="Van de Peer Y."/>
            <person name="Miranda-Saavedra D."/>
            <person name="Barton G.J."/>
            <person name="Westrop G.D."/>
            <person name="Mueller S."/>
            <person name="Dessi D."/>
            <person name="Fiori P.L."/>
            <person name="Ren Q."/>
            <person name="Paulsen I."/>
            <person name="Zhang H."/>
            <person name="Bastida-Corcuera F.D."/>
            <person name="Simoes-Barbosa A."/>
            <person name="Brown M.T."/>
            <person name="Hayes R.D."/>
            <person name="Mukherjee M."/>
            <person name="Okumura C.Y."/>
            <person name="Schneider R."/>
            <person name="Smith A.J."/>
            <person name="Vanacova S."/>
            <person name="Villalvazo M."/>
            <person name="Haas B.J."/>
            <person name="Pertea M."/>
            <person name="Feldblyum T.V."/>
            <person name="Utterback T.R."/>
            <person name="Shu C.L."/>
            <person name="Osoegawa K."/>
            <person name="de Jong P.J."/>
            <person name="Hrdy I."/>
            <person name="Horvathova L."/>
            <person name="Zubacova Z."/>
            <person name="Dolezal P."/>
            <person name="Malik S.B."/>
            <person name="Logsdon J.M. Jr."/>
            <person name="Henze K."/>
            <person name="Gupta A."/>
            <person name="Wang C.C."/>
            <person name="Dunne R.L."/>
            <person name="Upcroft J.A."/>
            <person name="Upcroft P."/>
            <person name="White O."/>
            <person name="Salzberg S.L."/>
            <person name="Tang P."/>
            <person name="Chiu C.-H."/>
            <person name="Lee Y.-S."/>
            <person name="Embley T.M."/>
            <person name="Coombs G.H."/>
            <person name="Mottram J.C."/>
            <person name="Tachezy J."/>
            <person name="Fraser-Liggett C.M."/>
            <person name="Johnson P.J."/>
        </authorList>
    </citation>
    <scope>NUCLEOTIDE SEQUENCE [LARGE SCALE GENOMIC DNA]</scope>
    <source>
        <strain evidence="10">G3</strain>
    </source>
</reference>
<evidence type="ECO:0000256" key="3">
    <source>
        <dbReference type="ARBA" id="ARBA00022679"/>
    </source>
</evidence>
<dbReference type="EC" id="2.7.11.1" evidence="1"/>
<evidence type="ECO:0000256" key="6">
    <source>
        <dbReference type="ARBA" id="ARBA00022840"/>
    </source>
</evidence>
<keyword evidence="11" id="KW-1185">Reference proteome</keyword>
<dbReference type="RefSeq" id="XP_001581263.1">
    <property type="nucleotide sequence ID" value="XM_001581213.1"/>
</dbReference>
<gene>
    <name evidence="10" type="ORF">TVAG_192530</name>
</gene>
<evidence type="ECO:0000256" key="7">
    <source>
        <dbReference type="ARBA" id="ARBA00047899"/>
    </source>
</evidence>
<dbReference type="KEGG" id="tva:5465814"/>
<dbReference type="InterPro" id="IPR000719">
    <property type="entry name" value="Prot_kinase_dom"/>
</dbReference>
<dbReference type="GO" id="GO:0004674">
    <property type="term" value="F:protein serine/threonine kinase activity"/>
    <property type="evidence" value="ECO:0000318"/>
    <property type="project" value="GO_Central"/>
</dbReference>
<evidence type="ECO:0000313" key="11">
    <source>
        <dbReference type="Proteomes" id="UP000001542"/>
    </source>
</evidence>
<dbReference type="SMR" id="A2DGW7"/>
<dbReference type="PROSITE" id="PS50011">
    <property type="entry name" value="PROTEIN_KINASE_DOM"/>
    <property type="match status" value="1"/>
</dbReference>
<evidence type="ECO:0000259" key="9">
    <source>
        <dbReference type="PROSITE" id="PS50011"/>
    </source>
</evidence>
<dbReference type="OrthoDB" id="248923at2759"/>
<accession>A2DGW7</accession>
<dbReference type="eggNOG" id="KOG0589">
    <property type="taxonomic scope" value="Eukaryota"/>
</dbReference>
<feature type="domain" description="Protein kinase" evidence="9">
    <location>
        <begin position="6"/>
        <end position="259"/>
    </location>
</feature>
<dbReference type="InterPro" id="IPR011009">
    <property type="entry name" value="Kinase-like_dom_sf"/>
</dbReference>
<comment type="catalytic activity">
    <reaction evidence="8">
        <text>L-seryl-[protein] + ATP = O-phospho-L-seryl-[protein] + ADP + H(+)</text>
        <dbReference type="Rhea" id="RHEA:17989"/>
        <dbReference type="Rhea" id="RHEA-COMP:9863"/>
        <dbReference type="Rhea" id="RHEA-COMP:11604"/>
        <dbReference type="ChEBI" id="CHEBI:15378"/>
        <dbReference type="ChEBI" id="CHEBI:29999"/>
        <dbReference type="ChEBI" id="CHEBI:30616"/>
        <dbReference type="ChEBI" id="CHEBI:83421"/>
        <dbReference type="ChEBI" id="CHEBI:456216"/>
        <dbReference type="EC" id="2.7.11.1"/>
    </reaction>
</comment>
<dbReference type="VEuPathDB" id="TrichDB:TVAGG3_0318970"/>
<dbReference type="EMBL" id="DS113199">
    <property type="protein sequence ID" value="EAY20277.1"/>
    <property type="molecule type" value="Genomic_DNA"/>
</dbReference>
<dbReference type="InParanoid" id="A2DGW7"/>
<dbReference type="PANTHER" id="PTHR44899:SF3">
    <property type="entry name" value="SERINE_THREONINE-PROTEIN KINASE NEK1"/>
    <property type="match status" value="1"/>
</dbReference>
<keyword evidence="2" id="KW-0723">Serine/threonine-protein kinase</keyword>
<keyword evidence="6" id="KW-0067">ATP-binding</keyword>
<organism evidence="10 11">
    <name type="scientific">Trichomonas vaginalis (strain ATCC PRA-98 / G3)</name>
    <dbReference type="NCBI Taxonomy" id="412133"/>
    <lineage>
        <taxon>Eukaryota</taxon>
        <taxon>Metamonada</taxon>
        <taxon>Parabasalia</taxon>
        <taxon>Trichomonadida</taxon>
        <taxon>Trichomonadidae</taxon>
        <taxon>Trichomonas</taxon>
    </lineage>
</organism>